<evidence type="ECO:0000256" key="2">
    <source>
        <dbReference type="ARBA" id="ARBA00022679"/>
    </source>
</evidence>
<dbReference type="InterPro" id="IPR033964">
    <property type="entry name" value="ABBA"/>
</dbReference>
<feature type="binding site" evidence="3">
    <location>
        <position position="263"/>
    </location>
    <ligand>
        <name>dimethylallyl diphosphate</name>
        <dbReference type="ChEBI" id="CHEBI:57623"/>
    </ligand>
</feature>
<proteinExistence type="inferred from homology"/>
<comment type="caution">
    <text evidence="4">The sequence shown here is derived from an EMBL/GenBank/DDBJ whole genome shotgun (WGS) entry which is preliminary data.</text>
</comment>
<accession>A0AAN6RJ30</accession>
<evidence type="ECO:0000313" key="5">
    <source>
        <dbReference type="Proteomes" id="UP001280581"/>
    </source>
</evidence>
<feature type="binding site" evidence="3">
    <location>
        <position position="265"/>
    </location>
    <ligand>
        <name>dimethylallyl diphosphate</name>
        <dbReference type="ChEBI" id="CHEBI:57623"/>
    </ligand>
</feature>
<dbReference type="CDD" id="cd13929">
    <property type="entry name" value="PT-DMATS_CymD"/>
    <property type="match status" value="1"/>
</dbReference>
<dbReference type="EMBL" id="WVTA01000005">
    <property type="protein sequence ID" value="KAK3209854.1"/>
    <property type="molecule type" value="Genomic_DNA"/>
</dbReference>
<keyword evidence="5" id="KW-1185">Reference proteome</keyword>
<reference evidence="4 5" key="1">
    <citation type="submission" date="2021-02" db="EMBL/GenBank/DDBJ databases">
        <title>Genome assembly of Pseudopithomyces chartarum.</title>
        <authorList>
            <person name="Jauregui R."/>
            <person name="Singh J."/>
            <person name="Voisey C."/>
        </authorList>
    </citation>
    <scope>NUCLEOTIDE SEQUENCE [LARGE SCALE GENOMIC DNA]</scope>
    <source>
        <strain evidence="4 5">AGR01</strain>
    </source>
</reference>
<gene>
    <name evidence="4" type="ORF">GRF29_44g861543</name>
</gene>
<dbReference type="InterPro" id="IPR012148">
    <property type="entry name" value="ABBA_DMATS-like"/>
</dbReference>
<sequence length="472" mass="53241">MTSHHTAASPTPWESLGTTLGFPDDDQEFWWKTTAPVLGKFLKKANYTADQQYAYLSWYHRYILSSYGPRPEEGKERTWRAQCTPNASPFQPSWNLQNNKSTVRFTIEPIGAAAGTRKDPFNQLAAFELVKTLKRVLPEMEDSWFYHCARELYVPKDLINIMLAVKGPPTGPKPPTCFLAFDLSDGKIEPKAYFFPHIRAWNMGITQGALVINTVRGLNGPKINMNAGLDNLETYLTSGGPVTHRNVEMLAIDCVDSLRARAKIYVNSFNNSFNKVKDIYTMGGRLQDQAVLDSLAPLAELWRLLYDMPDEGWEDIELPNVMHHRSCFVFGFEFKTGDVWPTTKIYFPMWHYAKNDQQVTEALSAFYAKQGWSDLSRSYADDVGEIFTEPEMASSAGTHQYLSFAATAKSGLYLTMYYSPTIPHLTQRHTPSPVGEGNPMMMMGPPGSGPPLPLRVLKAVWPVLKWVVPGQI</sequence>
<dbReference type="PANTHER" id="PTHR40627">
    <property type="entry name" value="INDOLE PRENYLTRANSFERASE TDIB-RELATED"/>
    <property type="match status" value="1"/>
</dbReference>
<evidence type="ECO:0000313" key="4">
    <source>
        <dbReference type="EMBL" id="KAK3209854.1"/>
    </source>
</evidence>
<feature type="binding site" evidence="3">
    <location>
        <position position="346"/>
    </location>
    <ligand>
        <name>dimethylallyl diphosphate</name>
        <dbReference type="ChEBI" id="CHEBI:57623"/>
    </ligand>
</feature>
<feature type="binding site" evidence="3">
    <location>
        <position position="193"/>
    </location>
    <ligand>
        <name>dimethylallyl diphosphate</name>
        <dbReference type="ChEBI" id="CHEBI:57623"/>
    </ligand>
</feature>
<evidence type="ECO:0000256" key="3">
    <source>
        <dbReference type="PIRSR" id="PIRSR000509-1"/>
    </source>
</evidence>
<evidence type="ECO:0000256" key="1">
    <source>
        <dbReference type="ARBA" id="ARBA00010209"/>
    </source>
</evidence>
<organism evidence="4 5">
    <name type="scientific">Pseudopithomyces chartarum</name>
    <dbReference type="NCBI Taxonomy" id="1892770"/>
    <lineage>
        <taxon>Eukaryota</taxon>
        <taxon>Fungi</taxon>
        <taxon>Dikarya</taxon>
        <taxon>Ascomycota</taxon>
        <taxon>Pezizomycotina</taxon>
        <taxon>Dothideomycetes</taxon>
        <taxon>Pleosporomycetidae</taxon>
        <taxon>Pleosporales</taxon>
        <taxon>Massarineae</taxon>
        <taxon>Didymosphaeriaceae</taxon>
        <taxon>Pseudopithomyces</taxon>
    </lineage>
</organism>
<feature type="binding site" evidence="3">
    <location>
        <position position="261"/>
    </location>
    <ligand>
        <name>dimethylallyl diphosphate</name>
        <dbReference type="ChEBI" id="CHEBI:57623"/>
    </ligand>
</feature>
<dbReference type="Proteomes" id="UP001280581">
    <property type="component" value="Unassembled WGS sequence"/>
</dbReference>
<dbReference type="NCBIfam" id="TIGR03429">
    <property type="entry name" value="arom_pren_DMATS"/>
    <property type="match status" value="1"/>
</dbReference>
<name>A0AAN6RJ30_9PLEO</name>
<dbReference type="SFLD" id="SFLDS00036">
    <property type="entry name" value="Aromatic_Prenyltransferase"/>
    <property type="match status" value="1"/>
</dbReference>
<dbReference type="Pfam" id="PF11991">
    <property type="entry name" value="Trp_DMAT"/>
    <property type="match status" value="1"/>
</dbReference>
<dbReference type="InterPro" id="IPR017795">
    <property type="entry name" value="ABBA_NscD-like"/>
</dbReference>
<feature type="binding site" evidence="3">
    <location>
        <position position="191"/>
    </location>
    <ligand>
        <name>L-tryptophan</name>
        <dbReference type="ChEBI" id="CHEBI:57912"/>
    </ligand>
</feature>
<dbReference type="GO" id="GO:0016765">
    <property type="term" value="F:transferase activity, transferring alkyl or aryl (other than methyl) groups"/>
    <property type="evidence" value="ECO:0007669"/>
    <property type="project" value="InterPro"/>
</dbReference>
<dbReference type="AlphaFoldDB" id="A0AAN6RJ30"/>
<dbReference type="GO" id="GO:0009820">
    <property type="term" value="P:alkaloid metabolic process"/>
    <property type="evidence" value="ECO:0007669"/>
    <property type="project" value="InterPro"/>
</dbReference>
<evidence type="ECO:0008006" key="6">
    <source>
        <dbReference type="Google" id="ProtNLM"/>
    </source>
</evidence>
<keyword evidence="2" id="KW-0808">Transferase</keyword>
<comment type="similarity">
    <text evidence="1">Belongs to the tryptophan dimethylallyltransferase family.</text>
</comment>
<dbReference type="PANTHER" id="PTHR40627:SF3">
    <property type="entry name" value="PRENYLTRANSFERASE ASQH2-RELATED"/>
    <property type="match status" value="1"/>
</dbReference>
<feature type="binding site" evidence="3">
    <location>
        <position position="104"/>
    </location>
    <ligand>
        <name>dimethylallyl diphosphate</name>
        <dbReference type="ChEBI" id="CHEBI:57623"/>
    </ligand>
</feature>
<protein>
    <recommendedName>
        <fullName evidence="6">Aromatic prenyltransferase</fullName>
    </recommendedName>
</protein>
<dbReference type="PIRSF" id="PIRSF000509">
    <property type="entry name" value="Trp_DMAT"/>
    <property type="match status" value="1"/>
</dbReference>